<name>A0A5J6SV77_9BACI</name>
<protein>
    <recommendedName>
        <fullName evidence="2">Small, acid-soluble spore protein gamma-type</fullName>
    </recommendedName>
</protein>
<dbReference type="GO" id="GO:0030435">
    <property type="term" value="P:sporulation resulting in formation of a cellular spore"/>
    <property type="evidence" value="ECO:0007669"/>
    <property type="project" value="UniProtKB-KW"/>
</dbReference>
<dbReference type="EMBL" id="CP031223">
    <property type="protein sequence ID" value="QFG00178.1"/>
    <property type="molecule type" value="Genomic_DNA"/>
</dbReference>
<keyword evidence="7" id="KW-1185">Reference proteome</keyword>
<reference evidence="6 7" key="1">
    <citation type="submission" date="2018-07" db="EMBL/GenBank/DDBJ databases">
        <title>Complete genome sequence of Psychrobacillus sp. PB01, isolated from iceberg, and comparative genome analysis of Psychrobacillus strains.</title>
        <authorList>
            <person name="Lee P.C."/>
        </authorList>
    </citation>
    <scope>NUCLEOTIDE SEQUENCE [LARGE SCALE GENOMIC DNA]</scope>
    <source>
        <strain evidence="6 7">PB01</strain>
    </source>
</reference>
<gene>
    <name evidence="6" type="ORF">PB01_15920</name>
</gene>
<dbReference type="Proteomes" id="UP000325517">
    <property type="component" value="Chromosome"/>
</dbReference>
<dbReference type="AlphaFoldDB" id="A0A5J6SV77"/>
<sequence>MCTEVKSMKKNNSKQPNANQYKTPEFASETDVQQVKEQNRQSSQSAQSQSQSKSTEFASETDIQQVKQQNQQAEMKKQKASSSFNQTK</sequence>
<dbReference type="OrthoDB" id="2456029at2"/>
<dbReference type="InterPro" id="IPR006341">
    <property type="entry name" value="Spore_gamma"/>
</dbReference>
<feature type="region of interest" description="Disordered" evidence="5">
    <location>
        <begin position="1"/>
        <end position="88"/>
    </location>
</feature>
<dbReference type="RefSeq" id="WP_151701065.1">
    <property type="nucleotide sequence ID" value="NZ_CP031223.1"/>
</dbReference>
<dbReference type="NCBIfam" id="TIGR01442">
    <property type="entry name" value="SASP_gamma"/>
    <property type="match status" value="1"/>
</dbReference>
<accession>A0A5J6SV77</accession>
<feature type="compositionally biased region" description="Polar residues" evidence="5">
    <location>
        <begin position="13"/>
        <end position="22"/>
    </location>
</feature>
<evidence type="ECO:0000256" key="3">
    <source>
        <dbReference type="ARBA" id="ARBA00022737"/>
    </source>
</evidence>
<comment type="similarity">
    <text evidence="1">Belongs to the gamma-type SASP family.</text>
</comment>
<feature type="compositionally biased region" description="Polar residues" evidence="5">
    <location>
        <begin position="55"/>
        <end position="73"/>
    </location>
</feature>
<evidence type="ECO:0000256" key="1">
    <source>
        <dbReference type="ARBA" id="ARBA00006710"/>
    </source>
</evidence>
<evidence type="ECO:0000313" key="6">
    <source>
        <dbReference type="EMBL" id="QFG00178.1"/>
    </source>
</evidence>
<keyword evidence="3" id="KW-0677">Repeat</keyword>
<evidence type="ECO:0000256" key="5">
    <source>
        <dbReference type="SAM" id="MobiDB-lite"/>
    </source>
</evidence>
<dbReference type="KEGG" id="psyo:PB01_15920"/>
<evidence type="ECO:0000256" key="4">
    <source>
        <dbReference type="ARBA" id="ARBA00022969"/>
    </source>
</evidence>
<evidence type="ECO:0000256" key="2">
    <source>
        <dbReference type="ARBA" id="ARBA00014721"/>
    </source>
</evidence>
<proteinExistence type="inferred from homology"/>
<evidence type="ECO:0000313" key="7">
    <source>
        <dbReference type="Proteomes" id="UP000325517"/>
    </source>
</evidence>
<organism evidence="6 7">
    <name type="scientific">Psychrobacillus glaciei</name>
    <dbReference type="NCBI Taxonomy" id="2283160"/>
    <lineage>
        <taxon>Bacteria</taxon>
        <taxon>Bacillati</taxon>
        <taxon>Bacillota</taxon>
        <taxon>Bacilli</taxon>
        <taxon>Bacillales</taxon>
        <taxon>Bacillaceae</taxon>
        <taxon>Psychrobacillus</taxon>
    </lineage>
</organism>
<feature type="compositionally biased region" description="Low complexity" evidence="5">
    <location>
        <begin position="41"/>
        <end position="54"/>
    </location>
</feature>
<keyword evidence="4" id="KW-0749">Sporulation</keyword>
<dbReference type="Pfam" id="PF04259">
    <property type="entry name" value="SASP_gamma"/>
    <property type="match status" value="1"/>
</dbReference>